<dbReference type="Proteomes" id="UP001597097">
    <property type="component" value="Unassembled WGS sequence"/>
</dbReference>
<dbReference type="EMBL" id="JBHUCM010000047">
    <property type="protein sequence ID" value="MFD1545118.1"/>
    <property type="molecule type" value="Genomic_DNA"/>
</dbReference>
<dbReference type="PANTHER" id="PTHR33164:SF106">
    <property type="entry name" value="TRANSCRIPTIONAL REGULATORY PROTEIN"/>
    <property type="match status" value="1"/>
</dbReference>
<name>A0ABW4GRM1_9ACTN</name>
<dbReference type="Pfam" id="PF12802">
    <property type="entry name" value="MarR_2"/>
    <property type="match status" value="1"/>
</dbReference>
<comment type="caution">
    <text evidence="2">The sequence shown here is derived from an EMBL/GenBank/DDBJ whole genome shotgun (WGS) entry which is preliminary data.</text>
</comment>
<gene>
    <name evidence="2" type="ORF">ACFSJ0_49325</name>
</gene>
<protein>
    <submittedName>
        <fullName evidence="2">MarR family winged helix-turn-helix transcriptional regulator</fullName>
    </submittedName>
</protein>
<keyword evidence="3" id="KW-1185">Reference proteome</keyword>
<evidence type="ECO:0000259" key="1">
    <source>
        <dbReference type="PROSITE" id="PS50995"/>
    </source>
</evidence>
<dbReference type="InterPro" id="IPR011991">
    <property type="entry name" value="ArsR-like_HTH"/>
</dbReference>
<evidence type="ECO:0000313" key="2">
    <source>
        <dbReference type="EMBL" id="MFD1545118.1"/>
    </source>
</evidence>
<dbReference type="CDD" id="cd00090">
    <property type="entry name" value="HTH_ARSR"/>
    <property type="match status" value="1"/>
</dbReference>
<accession>A0ABW4GRM1</accession>
<dbReference type="InterPro" id="IPR000835">
    <property type="entry name" value="HTH_MarR-typ"/>
</dbReference>
<reference evidence="3" key="1">
    <citation type="journal article" date="2019" name="Int. J. Syst. Evol. Microbiol.">
        <title>The Global Catalogue of Microorganisms (GCM) 10K type strain sequencing project: providing services to taxonomists for standard genome sequencing and annotation.</title>
        <authorList>
            <consortium name="The Broad Institute Genomics Platform"/>
            <consortium name="The Broad Institute Genome Sequencing Center for Infectious Disease"/>
            <person name="Wu L."/>
            <person name="Ma J."/>
        </authorList>
    </citation>
    <scope>NUCLEOTIDE SEQUENCE [LARGE SCALE GENOMIC DNA]</scope>
    <source>
        <strain evidence="3">CGMCC 1.15399</strain>
    </source>
</reference>
<dbReference type="PANTHER" id="PTHR33164">
    <property type="entry name" value="TRANSCRIPTIONAL REGULATOR, MARR FAMILY"/>
    <property type="match status" value="1"/>
</dbReference>
<dbReference type="PROSITE" id="PS50995">
    <property type="entry name" value="HTH_MARR_2"/>
    <property type="match status" value="1"/>
</dbReference>
<dbReference type="SMART" id="SM00347">
    <property type="entry name" value="HTH_MARR"/>
    <property type="match status" value="1"/>
</dbReference>
<dbReference type="InterPro" id="IPR039422">
    <property type="entry name" value="MarR/SlyA-like"/>
</dbReference>
<organism evidence="2 3">
    <name type="scientific">Nonomuraea guangzhouensis</name>
    <dbReference type="NCBI Taxonomy" id="1291555"/>
    <lineage>
        <taxon>Bacteria</taxon>
        <taxon>Bacillati</taxon>
        <taxon>Actinomycetota</taxon>
        <taxon>Actinomycetes</taxon>
        <taxon>Streptosporangiales</taxon>
        <taxon>Streptosporangiaceae</taxon>
        <taxon>Nonomuraea</taxon>
    </lineage>
</organism>
<evidence type="ECO:0000313" key="3">
    <source>
        <dbReference type="Proteomes" id="UP001597097"/>
    </source>
</evidence>
<feature type="domain" description="HTH marR-type" evidence="1">
    <location>
        <begin position="4"/>
        <end position="140"/>
    </location>
</feature>
<sequence>MSRRAALVTALLEALRKTNVLSVSMSQAAAVRIGINTTDLHCLNLLSEGPLTASELARRAGITTASVTGVIDRLESVGYVRRERDDADRRKVVVTLVLERAAVDVAPVFMPLLKAWRESLSEYSDEQLEVITDFMSRTQAVFQDEVEQMRAGPSS</sequence>
<dbReference type="RefSeq" id="WP_219532285.1">
    <property type="nucleotide sequence ID" value="NZ_JAHKRM010000013.1"/>
</dbReference>
<proteinExistence type="predicted"/>